<feature type="domain" description="Histidine kinase" evidence="9">
    <location>
        <begin position="159"/>
        <end position="373"/>
    </location>
</feature>
<dbReference type="GO" id="GO:0030295">
    <property type="term" value="F:protein kinase activator activity"/>
    <property type="evidence" value="ECO:0007669"/>
    <property type="project" value="TreeGrafter"/>
</dbReference>
<reference evidence="10 11" key="1">
    <citation type="journal article" date="2017" name="Int. J. Syst. Evol. Microbiol.">
        <title>Achromobacter aloeverae sp. nov., isolated from the root of Aloe vera (L.) Burm.f.</title>
        <authorList>
            <person name="Kuncharoen N."/>
            <person name="Muramatsu Y."/>
            <person name="Shibata C."/>
            <person name="Kamakura Y."/>
            <person name="Nakagawa Y."/>
            <person name="Tanasupawat S."/>
        </authorList>
    </citation>
    <scope>NUCLEOTIDE SEQUENCE [LARGE SCALE GENOMIC DNA]</scope>
    <source>
        <strain evidence="10 11">AVA-1</strain>
    </source>
</reference>
<keyword evidence="4" id="KW-0808">Transferase</keyword>
<dbReference type="EMBL" id="PYAL01000005">
    <property type="protein sequence ID" value="RXN86877.1"/>
    <property type="molecule type" value="Genomic_DNA"/>
</dbReference>
<dbReference type="Pfam" id="PF00512">
    <property type="entry name" value="HisKA"/>
    <property type="match status" value="1"/>
</dbReference>
<organism evidence="10 11">
    <name type="scientific">Achromobacter aloeverae</name>
    <dbReference type="NCBI Taxonomy" id="1750518"/>
    <lineage>
        <taxon>Bacteria</taxon>
        <taxon>Pseudomonadati</taxon>
        <taxon>Pseudomonadota</taxon>
        <taxon>Betaproteobacteria</taxon>
        <taxon>Burkholderiales</taxon>
        <taxon>Alcaligenaceae</taxon>
        <taxon>Achromobacter</taxon>
    </lineage>
</organism>
<dbReference type="GO" id="GO:0005524">
    <property type="term" value="F:ATP binding"/>
    <property type="evidence" value="ECO:0007669"/>
    <property type="project" value="UniProtKB-KW"/>
</dbReference>
<name>A0A4Q1HHH8_9BURK</name>
<dbReference type="SUPFAM" id="SSF55874">
    <property type="entry name" value="ATPase domain of HSP90 chaperone/DNA topoisomerase II/histidine kinase"/>
    <property type="match status" value="1"/>
</dbReference>
<evidence type="ECO:0000256" key="4">
    <source>
        <dbReference type="ARBA" id="ARBA00022679"/>
    </source>
</evidence>
<dbReference type="PANTHER" id="PTHR42878">
    <property type="entry name" value="TWO-COMPONENT HISTIDINE KINASE"/>
    <property type="match status" value="1"/>
</dbReference>
<dbReference type="GO" id="GO:0000155">
    <property type="term" value="F:phosphorelay sensor kinase activity"/>
    <property type="evidence" value="ECO:0007669"/>
    <property type="project" value="InterPro"/>
</dbReference>
<dbReference type="AlphaFoldDB" id="A0A4Q1HHH8"/>
<evidence type="ECO:0000256" key="5">
    <source>
        <dbReference type="ARBA" id="ARBA00022741"/>
    </source>
</evidence>
<keyword evidence="8" id="KW-0902">Two-component regulatory system</keyword>
<dbReference type="GO" id="GO:0000156">
    <property type="term" value="F:phosphorelay response regulator activity"/>
    <property type="evidence" value="ECO:0007669"/>
    <property type="project" value="TreeGrafter"/>
</dbReference>
<keyword evidence="3" id="KW-0597">Phosphoprotein</keyword>
<dbReference type="EC" id="2.7.13.3" evidence="2"/>
<sequence>MPSLSDFIRTHSGVLIDDWVAYALALNEGRSRLSEHDLRDSAPEILAALEANMCQSQTAQQAIDKSHGEKRASDEHFDRVCQLHAQDRLRQGFGLSDIVAEFRALRASVMRRWRASTDADALSIEEMERFHEAIDQVLSESVKEYVEQAERARNLFAGILAHDLRAPLGVIVNAATLIARTNDTHPELTKAAGFIQRSAASMNVLIDDLLVFARTRLGDELPLAASPQNMGEICREVAEEMGSVLDGKTIDVTTSGNLDGVWDRGRIAQLLANLLSNAARYGKGKIRLSAHEHEETIEINVENAGTPIPAEALPTIFDPLTRINAVTGHRDMAAGAGLGLYICRCITVAHQGSITAESDKARTKFTIRLPRRSDAGTLGPACQPPP</sequence>
<keyword evidence="6 10" id="KW-0418">Kinase</keyword>
<protein>
    <recommendedName>
        <fullName evidence="2">histidine kinase</fullName>
        <ecNumber evidence="2">2.7.13.3</ecNumber>
    </recommendedName>
</protein>
<dbReference type="RefSeq" id="WP_129151877.1">
    <property type="nucleotide sequence ID" value="NZ_JBHSDO010000012.1"/>
</dbReference>
<comment type="catalytic activity">
    <reaction evidence="1">
        <text>ATP + protein L-histidine = ADP + protein N-phospho-L-histidine.</text>
        <dbReference type="EC" id="2.7.13.3"/>
    </reaction>
</comment>
<evidence type="ECO:0000256" key="2">
    <source>
        <dbReference type="ARBA" id="ARBA00012438"/>
    </source>
</evidence>
<dbReference type="InterPro" id="IPR050351">
    <property type="entry name" value="BphY/WalK/GraS-like"/>
</dbReference>
<keyword evidence="5" id="KW-0547">Nucleotide-binding</keyword>
<dbReference type="SMART" id="SM00387">
    <property type="entry name" value="HATPase_c"/>
    <property type="match status" value="1"/>
</dbReference>
<dbReference type="GO" id="GO:0007234">
    <property type="term" value="P:osmosensory signaling via phosphorelay pathway"/>
    <property type="evidence" value="ECO:0007669"/>
    <property type="project" value="TreeGrafter"/>
</dbReference>
<evidence type="ECO:0000256" key="1">
    <source>
        <dbReference type="ARBA" id="ARBA00000085"/>
    </source>
</evidence>
<dbReference type="CDD" id="cd00082">
    <property type="entry name" value="HisKA"/>
    <property type="match status" value="1"/>
</dbReference>
<accession>A0A4Q1HHH8</accession>
<dbReference type="SMART" id="SM00388">
    <property type="entry name" value="HisKA"/>
    <property type="match status" value="1"/>
</dbReference>
<proteinExistence type="predicted"/>
<keyword evidence="11" id="KW-1185">Reference proteome</keyword>
<evidence type="ECO:0000256" key="7">
    <source>
        <dbReference type="ARBA" id="ARBA00022840"/>
    </source>
</evidence>
<dbReference type="Gene3D" id="3.30.565.10">
    <property type="entry name" value="Histidine kinase-like ATPase, C-terminal domain"/>
    <property type="match status" value="1"/>
</dbReference>
<dbReference type="InterPro" id="IPR004358">
    <property type="entry name" value="Sig_transdc_His_kin-like_C"/>
</dbReference>
<dbReference type="PRINTS" id="PR00344">
    <property type="entry name" value="BCTRLSENSOR"/>
</dbReference>
<evidence type="ECO:0000256" key="8">
    <source>
        <dbReference type="ARBA" id="ARBA00023012"/>
    </source>
</evidence>
<dbReference type="SUPFAM" id="SSF47384">
    <property type="entry name" value="Homodimeric domain of signal transducing histidine kinase"/>
    <property type="match status" value="1"/>
</dbReference>
<dbReference type="PANTHER" id="PTHR42878:SF7">
    <property type="entry name" value="SENSOR HISTIDINE KINASE GLRK"/>
    <property type="match status" value="1"/>
</dbReference>
<evidence type="ECO:0000256" key="6">
    <source>
        <dbReference type="ARBA" id="ARBA00022777"/>
    </source>
</evidence>
<evidence type="ECO:0000259" key="9">
    <source>
        <dbReference type="PROSITE" id="PS50109"/>
    </source>
</evidence>
<dbReference type="OrthoDB" id="9812260at2"/>
<dbReference type="InterPro" id="IPR005467">
    <property type="entry name" value="His_kinase_dom"/>
</dbReference>
<dbReference type="PROSITE" id="PS50109">
    <property type="entry name" value="HIS_KIN"/>
    <property type="match status" value="1"/>
</dbReference>
<evidence type="ECO:0000256" key="3">
    <source>
        <dbReference type="ARBA" id="ARBA00022553"/>
    </source>
</evidence>
<dbReference type="Gene3D" id="1.10.287.130">
    <property type="match status" value="1"/>
</dbReference>
<dbReference type="InterPro" id="IPR003661">
    <property type="entry name" value="HisK_dim/P_dom"/>
</dbReference>
<keyword evidence="7" id="KW-0067">ATP-binding</keyword>
<dbReference type="Pfam" id="PF02518">
    <property type="entry name" value="HATPase_c"/>
    <property type="match status" value="1"/>
</dbReference>
<evidence type="ECO:0000313" key="10">
    <source>
        <dbReference type="EMBL" id="RXN86877.1"/>
    </source>
</evidence>
<dbReference type="InterPro" id="IPR036890">
    <property type="entry name" value="HATPase_C_sf"/>
</dbReference>
<comment type="caution">
    <text evidence="10">The sequence shown here is derived from an EMBL/GenBank/DDBJ whole genome shotgun (WGS) entry which is preliminary data.</text>
</comment>
<dbReference type="Proteomes" id="UP000290849">
    <property type="component" value="Unassembled WGS sequence"/>
</dbReference>
<gene>
    <name evidence="10" type="ORF">C7R54_18400</name>
</gene>
<dbReference type="InterPro" id="IPR003594">
    <property type="entry name" value="HATPase_dom"/>
</dbReference>
<evidence type="ECO:0000313" key="11">
    <source>
        <dbReference type="Proteomes" id="UP000290849"/>
    </source>
</evidence>
<dbReference type="InterPro" id="IPR036097">
    <property type="entry name" value="HisK_dim/P_sf"/>
</dbReference>